<evidence type="ECO:0000259" key="2">
    <source>
        <dbReference type="Pfam" id="PF02558"/>
    </source>
</evidence>
<dbReference type="Pfam" id="PF02558">
    <property type="entry name" value="ApbA"/>
    <property type="match status" value="1"/>
</dbReference>
<dbReference type="InterPro" id="IPR008927">
    <property type="entry name" value="6-PGluconate_DH-like_C_sf"/>
</dbReference>
<dbReference type="InterPro" id="IPR013752">
    <property type="entry name" value="KPA_reductase"/>
</dbReference>
<dbReference type="Proteomes" id="UP001518976">
    <property type="component" value="Unassembled WGS sequence"/>
</dbReference>
<sequence length="349" mass="36435">MRYIVVGAGAVGGAIGGRLHEAGHDVVLVARGAHYQALRADGLRLTTSTGTLTLPVPVVDSPHAVTLRHGDVLVLAVKTQHSEAALQEWAARPVLGGRQEETAAEAIPLVCAQNGVENERLALRRFRQVYGMCVVLPAAHVTAGSVVARCGPYTGALVLGRYPSGIDATARRIAVDLESARLLAPLDPEVMRWKYAKLLGNLAQTVEALCGSTAQGAAAEVTERARAEGAAVLKAAGVAWATAAEMAELRSGKVEAPAQGVEAPAQGEGQQSDEQQALGSSWQSLARGTGSIEADHLNGEIVLLGRLHGVPTPVNETLTRLANTAAREGWPPGELDPGRLRELADTATR</sequence>
<feature type="compositionally biased region" description="Basic and acidic residues" evidence="1">
    <location>
        <begin position="336"/>
        <end position="349"/>
    </location>
</feature>
<dbReference type="SUPFAM" id="SSF48179">
    <property type="entry name" value="6-phosphogluconate dehydrogenase C-terminal domain-like"/>
    <property type="match status" value="1"/>
</dbReference>
<proteinExistence type="predicted"/>
<dbReference type="InterPro" id="IPR036291">
    <property type="entry name" value="NAD(P)-bd_dom_sf"/>
</dbReference>
<name>A0ABS3X085_9ACTN</name>
<dbReference type="EMBL" id="JAFFZN010000027">
    <property type="protein sequence ID" value="MBO8188801.1"/>
    <property type="molecule type" value="Genomic_DNA"/>
</dbReference>
<dbReference type="PANTHER" id="PTHR21708:SF26">
    <property type="entry name" value="2-DEHYDROPANTOATE 2-REDUCTASE"/>
    <property type="match status" value="1"/>
</dbReference>
<dbReference type="Pfam" id="PF08546">
    <property type="entry name" value="ApbA_C"/>
    <property type="match status" value="1"/>
</dbReference>
<evidence type="ECO:0000256" key="1">
    <source>
        <dbReference type="SAM" id="MobiDB-lite"/>
    </source>
</evidence>
<protein>
    <submittedName>
        <fullName evidence="4">Ketopantoate reductase family protein</fullName>
    </submittedName>
</protein>
<evidence type="ECO:0000313" key="5">
    <source>
        <dbReference type="Proteomes" id="UP001518976"/>
    </source>
</evidence>
<reference evidence="4 5" key="1">
    <citation type="submission" date="2021-02" db="EMBL/GenBank/DDBJ databases">
        <title>Streptomyces spirodelae sp. nov., isolated from duckweed.</title>
        <authorList>
            <person name="Saimee Y."/>
            <person name="Duangmal K."/>
        </authorList>
    </citation>
    <scope>NUCLEOTIDE SEQUENCE [LARGE SCALE GENOMIC DNA]</scope>
    <source>
        <strain evidence="4 5">DW4-2</strain>
    </source>
</reference>
<feature type="domain" description="Ketopantoate reductase N-terminal" evidence="2">
    <location>
        <begin position="4"/>
        <end position="161"/>
    </location>
</feature>
<dbReference type="Gene3D" id="1.10.1040.10">
    <property type="entry name" value="N-(1-d-carboxylethyl)-l-norvaline Dehydrogenase, domain 2"/>
    <property type="match status" value="1"/>
</dbReference>
<dbReference type="RefSeq" id="WP_209267572.1">
    <property type="nucleotide sequence ID" value="NZ_JAFFZN010000027.1"/>
</dbReference>
<feature type="domain" description="Ketopantoate reductase C-terminal" evidence="3">
    <location>
        <begin position="190"/>
        <end position="323"/>
    </location>
</feature>
<gene>
    <name evidence="4" type="ORF">JW592_25500</name>
</gene>
<dbReference type="SUPFAM" id="SSF51735">
    <property type="entry name" value="NAD(P)-binding Rossmann-fold domains"/>
    <property type="match status" value="1"/>
</dbReference>
<feature type="compositionally biased region" description="Polar residues" evidence="1">
    <location>
        <begin position="268"/>
        <end position="284"/>
    </location>
</feature>
<feature type="region of interest" description="Disordered" evidence="1">
    <location>
        <begin position="256"/>
        <end position="284"/>
    </location>
</feature>
<evidence type="ECO:0000313" key="4">
    <source>
        <dbReference type="EMBL" id="MBO8188801.1"/>
    </source>
</evidence>
<dbReference type="PANTHER" id="PTHR21708">
    <property type="entry name" value="PROBABLE 2-DEHYDROPANTOATE 2-REDUCTASE"/>
    <property type="match status" value="1"/>
</dbReference>
<dbReference type="InterPro" id="IPR051402">
    <property type="entry name" value="KPR-Related"/>
</dbReference>
<dbReference type="Gene3D" id="3.40.50.720">
    <property type="entry name" value="NAD(P)-binding Rossmann-like Domain"/>
    <property type="match status" value="1"/>
</dbReference>
<keyword evidence="5" id="KW-1185">Reference proteome</keyword>
<dbReference type="InterPro" id="IPR013328">
    <property type="entry name" value="6PGD_dom2"/>
</dbReference>
<organism evidence="4 5">
    <name type="scientific">Streptomyces spirodelae</name>
    <dbReference type="NCBI Taxonomy" id="2812904"/>
    <lineage>
        <taxon>Bacteria</taxon>
        <taxon>Bacillati</taxon>
        <taxon>Actinomycetota</taxon>
        <taxon>Actinomycetes</taxon>
        <taxon>Kitasatosporales</taxon>
        <taxon>Streptomycetaceae</taxon>
        <taxon>Streptomyces</taxon>
    </lineage>
</organism>
<evidence type="ECO:0000259" key="3">
    <source>
        <dbReference type="Pfam" id="PF08546"/>
    </source>
</evidence>
<accession>A0ABS3X085</accession>
<dbReference type="InterPro" id="IPR013332">
    <property type="entry name" value="KPR_N"/>
</dbReference>
<feature type="region of interest" description="Disordered" evidence="1">
    <location>
        <begin position="325"/>
        <end position="349"/>
    </location>
</feature>
<comment type="caution">
    <text evidence="4">The sequence shown here is derived from an EMBL/GenBank/DDBJ whole genome shotgun (WGS) entry which is preliminary data.</text>
</comment>